<dbReference type="InParanoid" id="E8N2X6"/>
<evidence type="ECO:0000256" key="5">
    <source>
        <dbReference type="SAM" id="Phobius"/>
    </source>
</evidence>
<dbReference type="AlphaFoldDB" id="E8N2X6"/>
<dbReference type="Proteomes" id="UP000008922">
    <property type="component" value="Chromosome"/>
</dbReference>
<sequence length="222" mass="23476">MTGSMNAQLDEIVLLSLRVSGIALFFSSLLGIPAGILLGLNRFPGKRIAIILIYTGMGFPPVVIGLLVYFLLSQRSPLAGLPFLPDLFTPEAMILAQIILAFPLVAGFTMTAVQAVDPALRLQVMALGATRTQAALAVLREARNGVIAAIVAGFGGIISEVGAVMMVGGNIEGRTRVLTTAIVLETRQGNFNTALALSLILLGMAFVVNALLFILQDRWQDA</sequence>
<organism evidence="7 8">
    <name type="scientific">Anaerolinea thermophila (strain DSM 14523 / JCM 11388 / NBRC 100420 / UNI-1)</name>
    <dbReference type="NCBI Taxonomy" id="926569"/>
    <lineage>
        <taxon>Bacteria</taxon>
        <taxon>Bacillati</taxon>
        <taxon>Chloroflexota</taxon>
        <taxon>Anaerolineae</taxon>
        <taxon>Anaerolineales</taxon>
        <taxon>Anaerolineaceae</taxon>
        <taxon>Anaerolinea</taxon>
    </lineage>
</organism>
<dbReference type="GO" id="GO:0055085">
    <property type="term" value="P:transmembrane transport"/>
    <property type="evidence" value="ECO:0007669"/>
    <property type="project" value="InterPro"/>
</dbReference>
<evidence type="ECO:0000256" key="1">
    <source>
        <dbReference type="ARBA" id="ARBA00004141"/>
    </source>
</evidence>
<keyword evidence="4 5" id="KW-0472">Membrane</keyword>
<dbReference type="Gene3D" id="1.10.3720.10">
    <property type="entry name" value="MetI-like"/>
    <property type="match status" value="1"/>
</dbReference>
<dbReference type="NCBIfam" id="NF038017">
    <property type="entry name" value="ABC_perm1"/>
    <property type="match status" value="1"/>
</dbReference>
<feature type="transmembrane region" description="Helical" evidence="5">
    <location>
        <begin position="146"/>
        <end position="171"/>
    </location>
</feature>
<dbReference type="eggNOG" id="COG4662">
    <property type="taxonomic scope" value="Bacteria"/>
</dbReference>
<comment type="subcellular location">
    <subcellularLocation>
        <location evidence="1">Membrane</location>
        <topology evidence="1">Multi-pass membrane protein</topology>
    </subcellularLocation>
</comment>
<feature type="transmembrane region" description="Helical" evidence="5">
    <location>
        <begin position="191"/>
        <end position="215"/>
    </location>
</feature>
<name>E8N2X6_ANATU</name>
<dbReference type="PROSITE" id="PS50928">
    <property type="entry name" value="ABC_TM1"/>
    <property type="match status" value="1"/>
</dbReference>
<dbReference type="InterPro" id="IPR049783">
    <property type="entry name" value="ABC_perm_TupB-like"/>
</dbReference>
<dbReference type="SUPFAM" id="SSF161098">
    <property type="entry name" value="MetI-like"/>
    <property type="match status" value="1"/>
</dbReference>
<evidence type="ECO:0000256" key="4">
    <source>
        <dbReference type="ARBA" id="ARBA00023136"/>
    </source>
</evidence>
<accession>E8N2X6</accession>
<dbReference type="EMBL" id="AP012029">
    <property type="protein sequence ID" value="BAJ65126.1"/>
    <property type="molecule type" value="Genomic_DNA"/>
</dbReference>
<evidence type="ECO:0000313" key="7">
    <source>
        <dbReference type="EMBL" id="BAJ65126.1"/>
    </source>
</evidence>
<keyword evidence="8" id="KW-1185">Reference proteome</keyword>
<feature type="transmembrane region" description="Helical" evidence="5">
    <location>
        <begin position="50"/>
        <end position="72"/>
    </location>
</feature>
<evidence type="ECO:0000313" key="8">
    <source>
        <dbReference type="Proteomes" id="UP000008922"/>
    </source>
</evidence>
<feature type="domain" description="ABC transmembrane type-1" evidence="6">
    <location>
        <begin position="13"/>
        <end position="212"/>
    </location>
</feature>
<dbReference type="PANTHER" id="PTHR43632:SF1">
    <property type="entry name" value="PERMEASE COMPONENT OF TUNGSTATE ABC TRANSPORTER"/>
    <property type="match status" value="1"/>
</dbReference>
<reference evidence="7 8" key="1">
    <citation type="submission" date="2010-12" db="EMBL/GenBank/DDBJ databases">
        <title>Whole genome sequence of Anaerolinea thermophila UNI-1.</title>
        <authorList>
            <person name="Narita-Yamada S."/>
            <person name="Kishi E."/>
            <person name="Watanabe Y."/>
            <person name="Takasaki K."/>
            <person name="Ankai A."/>
            <person name="Oguchi A."/>
            <person name="Fukui S."/>
            <person name="Takahashi M."/>
            <person name="Yashiro I."/>
            <person name="Hosoyama A."/>
            <person name="Sekiguchi Y."/>
            <person name="Hanada S."/>
            <person name="Fujita N."/>
        </authorList>
    </citation>
    <scope>NUCLEOTIDE SEQUENCE [LARGE SCALE GENOMIC DNA]</scope>
    <source>
        <strain evidence="8">DSM 14523 / JCM 11388 / NBRC 100420 / UNI-1</strain>
    </source>
</reference>
<dbReference type="KEGG" id="atm:ANT_31000"/>
<keyword evidence="3 5" id="KW-1133">Transmembrane helix</keyword>
<evidence type="ECO:0000256" key="3">
    <source>
        <dbReference type="ARBA" id="ARBA00022989"/>
    </source>
</evidence>
<dbReference type="OrthoDB" id="9781724at2"/>
<proteinExistence type="predicted"/>
<dbReference type="InterPro" id="IPR035906">
    <property type="entry name" value="MetI-like_sf"/>
</dbReference>
<evidence type="ECO:0000259" key="6">
    <source>
        <dbReference type="PROSITE" id="PS50928"/>
    </source>
</evidence>
<dbReference type="CDD" id="cd06261">
    <property type="entry name" value="TM_PBP2"/>
    <property type="match status" value="1"/>
</dbReference>
<dbReference type="STRING" id="926569.ANT_31000"/>
<dbReference type="PANTHER" id="PTHR43632">
    <property type="entry name" value="PERMEASE COMPONENT OF TUNGSTATE ABC TRANSPORTER"/>
    <property type="match status" value="1"/>
</dbReference>
<keyword evidence="2 5" id="KW-0812">Transmembrane</keyword>
<dbReference type="InterPro" id="IPR000515">
    <property type="entry name" value="MetI-like"/>
</dbReference>
<protein>
    <submittedName>
        <fullName evidence="7">Tungstate ABC transporter permease protein</fullName>
    </submittedName>
</protein>
<dbReference type="HOGENOM" id="CLU_016047_14_2_0"/>
<gene>
    <name evidence="7" type="ordered locus">ANT_31000</name>
</gene>
<dbReference type="GO" id="GO:0016020">
    <property type="term" value="C:membrane"/>
    <property type="evidence" value="ECO:0007669"/>
    <property type="project" value="UniProtKB-SubCell"/>
</dbReference>
<feature type="transmembrane region" description="Helical" evidence="5">
    <location>
        <begin position="12"/>
        <end position="38"/>
    </location>
</feature>
<evidence type="ECO:0000256" key="2">
    <source>
        <dbReference type="ARBA" id="ARBA00022692"/>
    </source>
</evidence>
<feature type="transmembrane region" description="Helical" evidence="5">
    <location>
        <begin position="92"/>
        <end position="113"/>
    </location>
</feature>